<comment type="caution">
    <text evidence="6">The sequence shown here is derived from an EMBL/GenBank/DDBJ whole genome shotgun (WGS) entry which is preliminary data.</text>
</comment>
<name>A0A314KKD5_NICAT</name>
<keyword evidence="3" id="KW-0539">Nucleus</keyword>
<evidence type="ECO:0000313" key="7">
    <source>
        <dbReference type="Proteomes" id="UP000187609"/>
    </source>
</evidence>
<dbReference type="SUPFAM" id="SSF53067">
    <property type="entry name" value="Actin-like ATPase domain"/>
    <property type="match status" value="1"/>
</dbReference>
<dbReference type="Gramene" id="OIT29727">
    <property type="protein sequence ID" value="OIT29727"/>
    <property type="gene ID" value="A4A49_29480"/>
</dbReference>
<dbReference type="STRING" id="49451.A0A314KKD5"/>
<keyword evidence="7" id="KW-1185">Reference proteome</keyword>
<dbReference type="Gene3D" id="3.30.420.40">
    <property type="match status" value="1"/>
</dbReference>
<dbReference type="EMBL" id="MJEQ01001711">
    <property type="protein sequence ID" value="OIT29727.1"/>
    <property type="molecule type" value="Genomic_DNA"/>
</dbReference>
<accession>A0A314KKD5</accession>
<dbReference type="Proteomes" id="UP000187609">
    <property type="component" value="Unassembled WGS sequence"/>
</dbReference>
<dbReference type="Pfam" id="PF05678">
    <property type="entry name" value="VQ"/>
    <property type="match status" value="1"/>
</dbReference>
<keyword evidence="2" id="KW-0597">Phosphoprotein</keyword>
<evidence type="ECO:0000256" key="1">
    <source>
        <dbReference type="ARBA" id="ARBA00004123"/>
    </source>
</evidence>
<dbReference type="GO" id="GO:0005634">
    <property type="term" value="C:nucleus"/>
    <property type="evidence" value="ECO:0007669"/>
    <property type="project" value="UniProtKB-SubCell"/>
</dbReference>
<sequence>MSDEEVFIGSIDQGTTSTRFIIYDRLARAVGSHQVEFTQFYPQAGFQKNASFHALISSRSLFSSVSLSFLNLLNSLSFSLSMASSSTTNPNGSDSNSLTPNTTFVQADPSNFRAVVQRLTGATQDSSSVKLPVTGSGPAGPPRRPAFKLHERRQMSARKLEIMLNNGGCSGPPAGFGTGPLLSPSSSSARKRSFLASPVSPLEMLTRGSPRTPRSPMEEEEKAIAEKGFYLHPNPLSTPRGSEPPELLPLFPLQSPTARNDSSSSS</sequence>
<protein>
    <submittedName>
        <fullName evidence="6">Vq motif-containing protein 11</fullName>
    </submittedName>
</protein>
<feature type="region of interest" description="Disordered" evidence="4">
    <location>
        <begin position="121"/>
        <end position="146"/>
    </location>
</feature>
<evidence type="ECO:0000256" key="3">
    <source>
        <dbReference type="ARBA" id="ARBA00023242"/>
    </source>
</evidence>
<feature type="compositionally biased region" description="Low complexity" evidence="4">
    <location>
        <begin position="244"/>
        <end position="253"/>
    </location>
</feature>
<dbReference type="InterPro" id="IPR039611">
    <property type="entry name" value="VQ_4/11/13/19/31/33"/>
</dbReference>
<feature type="region of interest" description="Disordered" evidence="4">
    <location>
        <begin position="198"/>
        <end position="266"/>
    </location>
</feature>
<evidence type="ECO:0000256" key="4">
    <source>
        <dbReference type="SAM" id="MobiDB-lite"/>
    </source>
</evidence>
<dbReference type="PANTHER" id="PTHR33402">
    <property type="entry name" value="VQ MOTIF-CONTAINING PROTEIN 11-LIKE"/>
    <property type="match status" value="1"/>
</dbReference>
<evidence type="ECO:0000259" key="5">
    <source>
        <dbReference type="Pfam" id="PF05678"/>
    </source>
</evidence>
<dbReference type="InterPro" id="IPR043129">
    <property type="entry name" value="ATPase_NBD"/>
</dbReference>
<gene>
    <name evidence="6" type="primary">VQ11_1</name>
    <name evidence="6" type="ORF">A4A49_29480</name>
</gene>
<proteinExistence type="predicted"/>
<feature type="compositionally biased region" description="Polar residues" evidence="4">
    <location>
        <begin position="254"/>
        <end position="266"/>
    </location>
</feature>
<organism evidence="6 7">
    <name type="scientific">Nicotiana attenuata</name>
    <name type="common">Coyote tobacco</name>
    <dbReference type="NCBI Taxonomy" id="49451"/>
    <lineage>
        <taxon>Eukaryota</taxon>
        <taxon>Viridiplantae</taxon>
        <taxon>Streptophyta</taxon>
        <taxon>Embryophyta</taxon>
        <taxon>Tracheophyta</taxon>
        <taxon>Spermatophyta</taxon>
        <taxon>Magnoliopsida</taxon>
        <taxon>eudicotyledons</taxon>
        <taxon>Gunneridae</taxon>
        <taxon>Pentapetalae</taxon>
        <taxon>asterids</taxon>
        <taxon>lamiids</taxon>
        <taxon>Solanales</taxon>
        <taxon>Solanaceae</taxon>
        <taxon>Nicotianoideae</taxon>
        <taxon>Nicotianeae</taxon>
        <taxon>Nicotiana</taxon>
    </lineage>
</organism>
<dbReference type="SMR" id="A0A314KKD5"/>
<feature type="domain" description="VQ" evidence="5">
    <location>
        <begin position="99"/>
        <end position="125"/>
    </location>
</feature>
<reference evidence="6" key="1">
    <citation type="submission" date="2016-11" db="EMBL/GenBank/DDBJ databases">
        <title>The genome of Nicotiana attenuata.</title>
        <authorList>
            <person name="Xu S."/>
            <person name="Brockmoeller T."/>
            <person name="Gaquerel E."/>
            <person name="Navarro A."/>
            <person name="Kuhl H."/>
            <person name="Gase K."/>
            <person name="Ling Z."/>
            <person name="Zhou W."/>
            <person name="Kreitzer C."/>
            <person name="Stanke M."/>
            <person name="Tang H."/>
            <person name="Lyons E."/>
            <person name="Pandey P."/>
            <person name="Pandey S.P."/>
            <person name="Timmermann B."/>
            <person name="Baldwin I.T."/>
        </authorList>
    </citation>
    <scope>NUCLEOTIDE SEQUENCE [LARGE SCALE GENOMIC DNA]</scope>
    <source>
        <strain evidence="6">UT</strain>
    </source>
</reference>
<evidence type="ECO:0000256" key="2">
    <source>
        <dbReference type="ARBA" id="ARBA00022553"/>
    </source>
</evidence>
<evidence type="ECO:0000313" key="6">
    <source>
        <dbReference type="EMBL" id="OIT29727.1"/>
    </source>
</evidence>
<dbReference type="PANTHER" id="PTHR33402:SF19">
    <property type="entry name" value="VQ MOTIF-CONTAINING PROTEIN 11"/>
    <property type="match status" value="1"/>
</dbReference>
<dbReference type="AlphaFoldDB" id="A0A314KKD5"/>
<comment type="subcellular location">
    <subcellularLocation>
        <location evidence="1">Nucleus</location>
    </subcellularLocation>
</comment>
<dbReference type="InterPro" id="IPR008889">
    <property type="entry name" value="VQ"/>
</dbReference>